<dbReference type="Gramene" id="PRQ58156">
    <property type="protein sequence ID" value="PRQ58156"/>
    <property type="gene ID" value="RchiOBHm_Chr1g0356171"/>
</dbReference>
<accession>A0A2P6SHN6</accession>
<proteinExistence type="predicted"/>
<reference evidence="2 3" key="1">
    <citation type="journal article" date="2018" name="Nat. Genet.">
        <title>The Rosa genome provides new insights in the design of modern roses.</title>
        <authorList>
            <person name="Bendahmane M."/>
        </authorList>
    </citation>
    <scope>NUCLEOTIDE SEQUENCE [LARGE SCALE GENOMIC DNA]</scope>
    <source>
        <strain evidence="3">cv. Old Blush</strain>
    </source>
</reference>
<evidence type="ECO:0000313" key="2">
    <source>
        <dbReference type="EMBL" id="PRQ58156.1"/>
    </source>
</evidence>
<protein>
    <submittedName>
        <fullName evidence="2">Uncharacterized protein</fullName>
    </submittedName>
</protein>
<feature type="compositionally biased region" description="Polar residues" evidence="1">
    <location>
        <begin position="17"/>
        <end position="27"/>
    </location>
</feature>
<comment type="caution">
    <text evidence="2">The sequence shown here is derived from an EMBL/GenBank/DDBJ whole genome shotgun (WGS) entry which is preliminary data.</text>
</comment>
<dbReference type="AlphaFoldDB" id="A0A2P6SHN6"/>
<gene>
    <name evidence="2" type="ORF">RchiOBHm_Chr1g0356171</name>
</gene>
<keyword evidence="3" id="KW-1185">Reference proteome</keyword>
<sequence length="58" mass="5948">MKSTGGSVEGFEDDAEQSTQQPQNQSALEFGGGGGLGKEINPIATSHEGGIEIDLSIK</sequence>
<evidence type="ECO:0000313" key="3">
    <source>
        <dbReference type="Proteomes" id="UP000238479"/>
    </source>
</evidence>
<evidence type="ECO:0000256" key="1">
    <source>
        <dbReference type="SAM" id="MobiDB-lite"/>
    </source>
</evidence>
<feature type="region of interest" description="Disordered" evidence="1">
    <location>
        <begin position="1"/>
        <end position="58"/>
    </location>
</feature>
<dbReference type="EMBL" id="PDCK01000039">
    <property type="protein sequence ID" value="PRQ58156.1"/>
    <property type="molecule type" value="Genomic_DNA"/>
</dbReference>
<dbReference type="Proteomes" id="UP000238479">
    <property type="component" value="Chromosome 1"/>
</dbReference>
<organism evidence="2 3">
    <name type="scientific">Rosa chinensis</name>
    <name type="common">China rose</name>
    <dbReference type="NCBI Taxonomy" id="74649"/>
    <lineage>
        <taxon>Eukaryota</taxon>
        <taxon>Viridiplantae</taxon>
        <taxon>Streptophyta</taxon>
        <taxon>Embryophyta</taxon>
        <taxon>Tracheophyta</taxon>
        <taxon>Spermatophyta</taxon>
        <taxon>Magnoliopsida</taxon>
        <taxon>eudicotyledons</taxon>
        <taxon>Gunneridae</taxon>
        <taxon>Pentapetalae</taxon>
        <taxon>rosids</taxon>
        <taxon>fabids</taxon>
        <taxon>Rosales</taxon>
        <taxon>Rosaceae</taxon>
        <taxon>Rosoideae</taxon>
        <taxon>Rosoideae incertae sedis</taxon>
        <taxon>Rosa</taxon>
    </lineage>
</organism>
<name>A0A2P6SHN6_ROSCH</name>